<comment type="caution">
    <text evidence="1">The sequence shown here is derived from an EMBL/GenBank/DDBJ whole genome shotgun (WGS) entry which is preliminary data.</text>
</comment>
<keyword evidence="2" id="KW-1185">Reference proteome</keyword>
<keyword evidence="1" id="KW-0378">Hydrolase</keyword>
<dbReference type="Gene3D" id="3.30.1240.10">
    <property type="match status" value="1"/>
</dbReference>
<dbReference type="InterPro" id="IPR023214">
    <property type="entry name" value="HAD_sf"/>
</dbReference>
<organism evidence="1 2">
    <name type="scientific">Grylomicrobium aquisgranensis</name>
    <dbReference type="NCBI Taxonomy" id="2926318"/>
    <lineage>
        <taxon>Bacteria</taxon>
        <taxon>Bacillati</taxon>
        <taxon>Bacillota</taxon>
        <taxon>Erysipelotrichia</taxon>
        <taxon>Erysipelotrichales</taxon>
        <taxon>Erysipelotrichaceae</taxon>
        <taxon>Grylomicrobium</taxon>
    </lineage>
</organism>
<dbReference type="PANTHER" id="PTHR10000">
    <property type="entry name" value="PHOSPHOSERINE PHOSPHATASE"/>
    <property type="match status" value="1"/>
</dbReference>
<dbReference type="InterPro" id="IPR036412">
    <property type="entry name" value="HAD-like_sf"/>
</dbReference>
<reference evidence="1 2" key="1">
    <citation type="submission" date="2022-03" db="EMBL/GenBank/DDBJ databases">
        <title>Novel taxa within the pig intestine.</title>
        <authorList>
            <person name="Wylensek D."/>
            <person name="Bishof K."/>
            <person name="Afrizal A."/>
            <person name="Clavel T."/>
        </authorList>
    </citation>
    <scope>NUCLEOTIDE SEQUENCE [LARGE SCALE GENOMIC DNA]</scope>
    <source>
        <strain evidence="1 2">CLA-KB-P133</strain>
    </source>
</reference>
<evidence type="ECO:0000313" key="2">
    <source>
        <dbReference type="Proteomes" id="UP001286174"/>
    </source>
</evidence>
<dbReference type="Pfam" id="PF08282">
    <property type="entry name" value="Hydrolase_3"/>
    <property type="match status" value="1"/>
</dbReference>
<dbReference type="PANTHER" id="PTHR10000:SF25">
    <property type="entry name" value="PHOSPHATASE YKRA-RELATED"/>
    <property type="match status" value="1"/>
</dbReference>
<dbReference type="GO" id="GO:0005829">
    <property type="term" value="C:cytosol"/>
    <property type="evidence" value="ECO:0007669"/>
    <property type="project" value="TreeGrafter"/>
</dbReference>
<sequence>MPRMPMTGRKYFFFDIDGTLTNDADHRIVPSAQRTLHELEDNGHFVAIATGRAHYKAVSFTNSIDIHSLVCAGGGCLVINDRIIANHTLDHEMAVSLLHHADAAGMGWLVMYDDSDKVIMKDMKFLEQAGLRTELTTYILDEKLNPASLPIYKVYLAITPSQEKANPWIEQAGWLRMGPGYIVFQYDEKKKGILEMMDALHHDPKDVVVFGDGKNDLVMFDPLWFSIAMGNGADAVKERADYVTAANMDDGIEKACLHFGWICRK</sequence>
<dbReference type="AlphaFoldDB" id="A0AB35U315"/>
<proteinExistence type="predicted"/>
<dbReference type="InterPro" id="IPR006379">
    <property type="entry name" value="HAD-SF_hydro_IIB"/>
</dbReference>
<dbReference type="EMBL" id="JALBUR010000026">
    <property type="protein sequence ID" value="MDX8420203.1"/>
    <property type="molecule type" value="Genomic_DNA"/>
</dbReference>
<name>A0AB35U315_9FIRM</name>
<dbReference type="GO" id="GO:0016791">
    <property type="term" value="F:phosphatase activity"/>
    <property type="evidence" value="ECO:0007669"/>
    <property type="project" value="TreeGrafter"/>
</dbReference>
<dbReference type="NCBIfam" id="TIGR01484">
    <property type="entry name" value="HAD-SF-IIB"/>
    <property type="match status" value="1"/>
</dbReference>
<evidence type="ECO:0000313" key="1">
    <source>
        <dbReference type="EMBL" id="MDX8420203.1"/>
    </source>
</evidence>
<dbReference type="RefSeq" id="WP_370596412.1">
    <property type="nucleotide sequence ID" value="NZ_JALBUR010000026.1"/>
</dbReference>
<dbReference type="Gene3D" id="3.40.50.1000">
    <property type="entry name" value="HAD superfamily/HAD-like"/>
    <property type="match status" value="1"/>
</dbReference>
<protein>
    <submittedName>
        <fullName evidence="1">HAD-IIB family hydrolase</fullName>
    </submittedName>
</protein>
<gene>
    <name evidence="1" type="ORF">MOZ60_08865</name>
</gene>
<dbReference type="Proteomes" id="UP001286174">
    <property type="component" value="Unassembled WGS sequence"/>
</dbReference>
<dbReference type="SUPFAM" id="SSF56784">
    <property type="entry name" value="HAD-like"/>
    <property type="match status" value="1"/>
</dbReference>
<dbReference type="GO" id="GO:0000287">
    <property type="term" value="F:magnesium ion binding"/>
    <property type="evidence" value="ECO:0007669"/>
    <property type="project" value="TreeGrafter"/>
</dbReference>
<accession>A0AB35U315</accession>